<feature type="compositionally biased region" description="Low complexity" evidence="1">
    <location>
        <begin position="1"/>
        <end position="20"/>
    </location>
</feature>
<dbReference type="OrthoDB" id="1998996at2759"/>
<dbReference type="Proteomes" id="UP000631114">
    <property type="component" value="Unassembled WGS sequence"/>
</dbReference>
<evidence type="ECO:0000256" key="1">
    <source>
        <dbReference type="SAM" id="MobiDB-lite"/>
    </source>
</evidence>
<feature type="region of interest" description="Disordered" evidence="1">
    <location>
        <begin position="1"/>
        <end position="71"/>
    </location>
</feature>
<feature type="region of interest" description="Disordered" evidence="1">
    <location>
        <begin position="199"/>
        <end position="245"/>
    </location>
</feature>
<organism evidence="2 3">
    <name type="scientific">Coptis chinensis</name>
    <dbReference type="NCBI Taxonomy" id="261450"/>
    <lineage>
        <taxon>Eukaryota</taxon>
        <taxon>Viridiplantae</taxon>
        <taxon>Streptophyta</taxon>
        <taxon>Embryophyta</taxon>
        <taxon>Tracheophyta</taxon>
        <taxon>Spermatophyta</taxon>
        <taxon>Magnoliopsida</taxon>
        <taxon>Ranunculales</taxon>
        <taxon>Ranunculaceae</taxon>
        <taxon>Coptidoideae</taxon>
        <taxon>Coptis</taxon>
    </lineage>
</organism>
<comment type="caution">
    <text evidence="2">The sequence shown here is derived from an EMBL/GenBank/DDBJ whole genome shotgun (WGS) entry which is preliminary data.</text>
</comment>
<evidence type="ECO:0000313" key="3">
    <source>
        <dbReference type="Proteomes" id="UP000631114"/>
    </source>
</evidence>
<proteinExistence type="predicted"/>
<dbReference type="AlphaFoldDB" id="A0A835HVU5"/>
<protein>
    <submittedName>
        <fullName evidence="2">Uncharacterized protein</fullName>
    </submittedName>
</protein>
<feature type="compositionally biased region" description="Basic and acidic residues" evidence="1">
    <location>
        <begin position="329"/>
        <end position="343"/>
    </location>
</feature>
<keyword evidence="3" id="KW-1185">Reference proteome</keyword>
<name>A0A835HVU5_9MAGN</name>
<gene>
    <name evidence="2" type="ORF">IFM89_016092</name>
</gene>
<feature type="compositionally biased region" description="Polar residues" evidence="1">
    <location>
        <begin position="31"/>
        <end position="69"/>
    </location>
</feature>
<accession>A0A835HVU5</accession>
<sequence length="351" mass="38374">MASSSQRRGASRSSPSGSQHPQHRIMPCRLLQSSTTPSNALSSPSGSHQPNVSQPSKSAGDNTLPSSNGKLPIIAHADGRVTGVYSAKWSSRVGYWIRAIVPISYASWDKVDGSFKDEVWLKLMDEANPEKKHRRTDSWKYGHKHRDGTVLERAQEYYDRVTSVEEQMAEEASEHGGEVVYDITCDPLAQGILEHVKLNGSANGQPSTPTTEVDSTWSPRPSYSQVPNLINRNGSLNPPSRTSYPNVKILGRKATKFNDVKSSKGTPFGWHPRKKSHGYGACGDIWSLGLTCLGDVNSSSSLLSFGISKAKAYIKGRESESGVSGPCPKIHDPKLKESFEKSPRHNAHVPK</sequence>
<evidence type="ECO:0000313" key="2">
    <source>
        <dbReference type="EMBL" id="KAF9605327.1"/>
    </source>
</evidence>
<feature type="compositionally biased region" description="Polar residues" evidence="1">
    <location>
        <begin position="200"/>
        <end position="245"/>
    </location>
</feature>
<feature type="region of interest" description="Disordered" evidence="1">
    <location>
        <begin position="318"/>
        <end position="351"/>
    </location>
</feature>
<reference evidence="2 3" key="1">
    <citation type="submission" date="2020-10" db="EMBL/GenBank/DDBJ databases">
        <title>The Coptis chinensis genome and diversification of protoberbering-type alkaloids.</title>
        <authorList>
            <person name="Wang B."/>
            <person name="Shu S."/>
            <person name="Song C."/>
            <person name="Liu Y."/>
        </authorList>
    </citation>
    <scope>NUCLEOTIDE SEQUENCE [LARGE SCALE GENOMIC DNA]</scope>
    <source>
        <strain evidence="2">HL-2020</strain>
        <tissue evidence="2">Leaf</tissue>
    </source>
</reference>
<dbReference type="EMBL" id="JADFTS010000005">
    <property type="protein sequence ID" value="KAF9605327.1"/>
    <property type="molecule type" value="Genomic_DNA"/>
</dbReference>